<feature type="compositionally biased region" description="Polar residues" evidence="1">
    <location>
        <begin position="154"/>
        <end position="163"/>
    </location>
</feature>
<organism evidence="2 3">
    <name type="scientific">Basidiobolus ranarum</name>
    <dbReference type="NCBI Taxonomy" id="34480"/>
    <lineage>
        <taxon>Eukaryota</taxon>
        <taxon>Fungi</taxon>
        <taxon>Fungi incertae sedis</taxon>
        <taxon>Zoopagomycota</taxon>
        <taxon>Entomophthoromycotina</taxon>
        <taxon>Basidiobolomycetes</taxon>
        <taxon>Basidiobolales</taxon>
        <taxon>Basidiobolaceae</taxon>
        <taxon>Basidiobolus</taxon>
    </lineage>
</organism>
<protein>
    <submittedName>
        <fullName evidence="2">Uncharacterized protein</fullName>
    </submittedName>
</protein>
<gene>
    <name evidence="2" type="ORF">K7432_001165</name>
</gene>
<dbReference type="PANTHER" id="PTHR16537:SF1">
    <property type="entry name" value="PROTEIN ZNRD2"/>
    <property type="match status" value="1"/>
</dbReference>
<dbReference type="InterPro" id="IPR009563">
    <property type="entry name" value="SSSCA1"/>
</dbReference>
<name>A0ABR2WA53_9FUNG</name>
<sequence>MSNLDHAANLIGNYLLKGWVLMDDTCSTPSCSVPLMRSKDNKIKFCVLCDDPEKQSKSEPKKSPLSNEVQNTSEQEDDTYSAIKPDEAEKRRVQSQQASKLIGAKMLQGWAMMEDVCPNESCYGVPLIRSRQDKHLHCVICQKNYLREQDADVENSQSHQNPIDTKPAVPDNDAKPQMKDQIPPAPVVSQETHKEQPTPVAQSQKRNFAATSIYDHDAMVDTLSDKMNQLRNSLQTTNDPRLIKEICDAISSCSTAITNCMEVDVLL</sequence>
<evidence type="ECO:0000313" key="3">
    <source>
        <dbReference type="Proteomes" id="UP001479436"/>
    </source>
</evidence>
<evidence type="ECO:0000256" key="1">
    <source>
        <dbReference type="SAM" id="MobiDB-lite"/>
    </source>
</evidence>
<dbReference type="PANTHER" id="PTHR16537">
    <property type="entry name" value="SJOEGREN SYNDROME/SCLERODERMA AUTOANTIGEN 1"/>
    <property type="match status" value="1"/>
</dbReference>
<feature type="region of interest" description="Disordered" evidence="1">
    <location>
        <begin position="152"/>
        <end position="207"/>
    </location>
</feature>
<proteinExistence type="predicted"/>
<comment type="caution">
    <text evidence="2">The sequence shown here is derived from an EMBL/GenBank/DDBJ whole genome shotgun (WGS) entry which is preliminary data.</text>
</comment>
<dbReference type="Pfam" id="PF06677">
    <property type="entry name" value="Auto_anti-p27"/>
    <property type="match status" value="2"/>
</dbReference>
<reference evidence="2 3" key="1">
    <citation type="submission" date="2023-04" db="EMBL/GenBank/DDBJ databases">
        <title>Genome of Basidiobolus ranarum AG-B5.</title>
        <authorList>
            <person name="Stajich J.E."/>
            <person name="Carter-House D."/>
            <person name="Gryganskyi A."/>
        </authorList>
    </citation>
    <scope>NUCLEOTIDE SEQUENCE [LARGE SCALE GENOMIC DNA]</scope>
    <source>
        <strain evidence="2 3">AG-B5</strain>
    </source>
</reference>
<dbReference type="InterPro" id="IPR051888">
    <property type="entry name" value="UPF0148_domain"/>
</dbReference>
<dbReference type="Proteomes" id="UP001479436">
    <property type="component" value="Unassembled WGS sequence"/>
</dbReference>
<evidence type="ECO:0000313" key="2">
    <source>
        <dbReference type="EMBL" id="KAK9728378.1"/>
    </source>
</evidence>
<feature type="region of interest" description="Disordered" evidence="1">
    <location>
        <begin position="53"/>
        <end position="95"/>
    </location>
</feature>
<dbReference type="EMBL" id="JASJQH010006899">
    <property type="protein sequence ID" value="KAK9728378.1"/>
    <property type="molecule type" value="Genomic_DNA"/>
</dbReference>
<accession>A0ABR2WA53</accession>
<feature type="compositionally biased region" description="Basic and acidic residues" evidence="1">
    <location>
        <begin position="53"/>
        <end position="62"/>
    </location>
</feature>
<keyword evidence="3" id="KW-1185">Reference proteome</keyword>